<accession>A0A9Q1BPH4</accession>
<evidence type="ECO:0000256" key="1">
    <source>
        <dbReference type="SAM" id="MobiDB-lite"/>
    </source>
</evidence>
<protein>
    <submittedName>
        <fullName evidence="2">Uncharacterized protein</fullName>
    </submittedName>
</protein>
<comment type="caution">
    <text evidence="2">The sequence shown here is derived from an EMBL/GenBank/DDBJ whole genome shotgun (WGS) entry which is preliminary data.</text>
</comment>
<dbReference type="EMBL" id="JAIZAY010000013">
    <property type="protein sequence ID" value="KAJ8030633.1"/>
    <property type="molecule type" value="Genomic_DNA"/>
</dbReference>
<keyword evidence="3" id="KW-1185">Reference proteome</keyword>
<proteinExistence type="predicted"/>
<organism evidence="2 3">
    <name type="scientific">Holothuria leucospilota</name>
    <name type="common">Black long sea cucumber</name>
    <name type="synonym">Mertensiothuria leucospilota</name>
    <dbReference type="NCBI Taxonomy" id="206669"/>
    <lineage>
        <taxon>Eukaryota</taxon>
        <taxon>Metazoa</taxon>
        <taxon>Echinodermata</taxon>
        <taxon>Eleutherozoa</taxon>
        <taxon>Echinozoa</taxon>
        <taxon>Holothuroidea</taxon>
        <taxon>Aspidochirotacea</taxon>
        <taxon>Aspidochirotida</taxon>
        <taxon>Holothuriidae</taxon>
        <taxon>Holothuria</taxon>
    </lineage>
</organism>
<feature type="compositionally biased region" description="Basic residues" evidence="1">
    <location>
        <begin position="184"/>
        <end position="200"/>
    </location>
</feature>
<feature type="region of interest" description="Disordered" evidence="1">
    <location>
        <begin position="184"/>
        <end position="217"/>
    </location>
</feature>
<sequence length="827" mass="92830">MFTYCSTPLIFMEAVSAHYFMVCSELLDSDSSQIRDGILPAGYKMDGEGFQEQAASSVTVTDLQADGDDIQVTIQDDGSIEVTQAITASVAEEEVQSSEPTPDESHDSSSTSKRKISNSPVSKQVKPSTPGSQQKYRKEWEALPEYQPWLTESIKPGYAFCMLCECDINIDKGKAQLTRHAARQKHVQNVKKAQKGKRVGRPPTHLQGAGDDNIMETDGVTGTASNAVFCAQTSRAPPKPLKMQVQLAEAQLVAFIVEHNLPLSLVDRLVSMIKELPSGGAAIKKIHLGKQKATNMVRQGFAPFFKDILVDKLKDTLFSVVIDEASDKSKNGMQLAICVCFCEEDLEVQVDLLEFVECDGSPEAIYGKLKECMGKIEHAGVSMKNWIGFRSDSHNEGLDSTLSVMSLIKEDYPWVVPIKCPVHIAYLSVSNALEKLPKNLEEFFQIVQYHFSSCPKQAASFVEFQEFFETEIEKLLAPGQTKWLSVHGYVRQVVNHWQALQLHFTNAVMEDNANGNDLALEILLNPIMRITTSFVEYVLGVVGNYTATFQTTEPLFFNILGETQELIRTLAKSFMTRESVASETDMMKLCVTSEENYLPLSETYLGYEASTALTAHMQQCQLSFEDPDVVFVLTSAREFYKEIILQIQARLDLNHPVFKFMSIIDPVKAFNTDPPSLADFFVNFGHPQWNKRVIEEEWRSVCLLGLPSDDILLSPTSFWKYVLNKKTPTGMYRFHHLRDVLLFFLSLPYSNMITEKIFTLMKDVRADVREGRKCLKTVTLSACLKSHCGLKRVPDALNNPHLRNRLQQVKSNAKSGDCDNIPILMTQ</sequence>
<gene>
    <name evidence="2" type="ORF">HOLleu_27101</name>
</gene>
<dbReference type="AlphaFoldDB" id="A0A9Q1BPH4"/>
<feature type="region of interest" description="Disordered" evidence="1">
    <location>
        <begin position="90"/>
        <end position="137"/>
    </location>
</feature>
<evidence type="ECO:0000313" key="2">
    <source>
        <dbReference type="EMBL" id="KAJ8030633.1"/>
    </source>
</evidence>
<evidence type="ECO:0000313" key="3">
    <source>
        <dbReference type="Proteomes" id="UP001152320"/>
    </source>
</evidence>
<feature type="compositionally biased region" description="Polar residues" evidence="1">
    <location>
        <begin position="117"/>
        <end position="134"/>
    </location>
</feature>
<dbReference type="Proteomes" id="UP001152320">
    <property type="component" value="Chromosome 13"/>
</dbReference>
<dbReference type="PANTHER" id="PTHR37162:SF1">
    <property type="entry name" value="BED-TYPE DOMAIN-CONTAINING PROTEIN"/>
    <property type="match status" value="1"/>
</dbReference>
<dbReference type="PANTHER" id="PTHR37162">
    <property type="entry name" value="HAT FAMILY DIMERISATION DOMAINCONTAINING PROTEIN-RELATED"/>
    <property type="match status" value="1"/>
</dbReference>
<name>A0A9Q1BPH4_HOLLE</name>
<dbReference type="OrthoDB" id="6159421at2759"/>
<reference evidence="2" key="1">
    <citation type="submission" date="2021-10" db="EMBL/GenBank/DDBJ databases">
        <title>Tropical sea cucumber genome reveals ecological adaptation and Cuvierian tubules defense mechanism.</title>
        <authorList>
            <person name="Chen T."/>
        </authorList>
    </citation>
    <scope>NUCLEOTIDE SEQUENCE</scope>
    <source>
        <strain evidence="2">Nanhai2018</strain>
        <tissue evidence="2">Muscle</tissue>
    </source>
</reference>